<dbReference type="Pfam" id="PF02254">
    <property type="entry name" value="TrkA_N"/>
    <property type="match status" value="1"/>
</dbReference>
<accession>A0A5C0UIH4</accession>
<evidence type="ECO:0000256" key="6">
    <source>
        <dbReference type="ARBA" id="ARBA00022958"/>
    </source>
</evidence>
<evidence type="ECO:0000259" key="11">
    <source>
        <dbReference type="Pfam" id="PF00999"/>
    </source>
</evidence>
<gene>
    <name evidence="13" type="ORF">FZC37_00435</name>
</gene>
<evidence type="ECO:0000256" key="10">
    <source>
        <dbReference type="SAM" id="Phobius"/>
    </source>
</evidence>
<dbReference type="EMBL" id="CP043312">
    <property type="protein sequence ID" value="QEK39411.1"/>
    <property type="molecule type" value="Genomic_DNA"/>
</dbReference>
<reference evidence="13 14" key="1">
    <citation type="submission" date="2019-08" db="EMBL/GenBank/DDBJ databases">
        <title>Highly reduced genomes of protist endosymbionts show evolutionary convergence.</title>
        <authorList>
            <person name="George E."/>
            <person name="Husnik F."/>
            <person name="Tashyreva D."/>
            <person name="Prokopchuk G."/>
            <person name="Horak A."/>
            <person name="Kwong W.K."/>
            <person name="Lukes J."/>
            <person name="Keeling P.J."/>
        </authorList>
    </citation>
    <scope>NUCLEOTIDE SEQUENCE [LARGE SCALE GENOMIC DNA]</scope>
    <source>
        <strain evidence="13">1621</strain>
    </source>
</reference>
<evidence type="ECO:0000256" key="9">
    <source>
        <dbReference type="ARBA" id="ARBA00023136"/>
    </source>
</evidence>
<dbReference type="RefSeq" id="WP_148951772.1">
    <property type="nucleotide sequence ID" value="NZ_CP043312.1"/>
</dbReference>
<dbReference type="GO" id="GO:0016020">
    <property type="term" value="C:membrane"/>
    <property type="evidence" value="ECO:0007669"/>
    <property type="project" value="UniProtKB-SubCell"/>
</dbReference>
<keyword evidence="6" id="KW-0630">Potassium</keyword>
<dbReference type="GO" id="GO:1902600">
    <property type="term" value="P:proton transmembrane transport"/>
    <property type="evidence" value="ECO:0007669"/>
    <property type="project" value="InterPro"/>
</dbReference>
<keyword evidence="14" id="KW-1185">Reference proteome</keyword>
<sequence>MQDFGLLAQIIVLLAGSVFVVVAFKRLNLSPVLGYLTAGAVIGDHGLKIVSSNKTEFLGEFGVVFLLFAIGLELSLERLKDMSKYVFGLGSLQVAITSGIIFLILLLLNFNVNVAVIVGMGLSLSSTAVVLEVIKEMQKESTQLGRISLAMLLQQDFTVVPLLVITGILLRDTSGESIVQAIIFATLKAIAVLVIISVAGRLLLRPLFRAISHNTQTSNSELFVSATLLIVLAGAWSTQYFGVSLALGAFTAGILVAETEFSQQAKESIYPFKGLLLGLFFMSVGMKTLDIQYIYQQIGKVILCTISLTLIKSIIIVLLCLLFKLRKSVAIQAGLLLAQGSEFAFILCEHLIKGSLINPEVGKIILVTVAFSMALTPLLSAIGNKISVCLDDDDLNPLEPIKSGTVDISNHVLILGFNQAAKMISKVLDFHGIQYVVIDDNEHCVKSAQQKGIPIFQGNISNIATLHAARIDKAHSVLITTGNFIELKKTAKIISEQYKELPISAYAANLSNAAKLYEAGVTKIVPASQEAGLQLASTILNDRGISLKEISRIKNNYRDANYKMLKRESE</sequence>
<feature type="domain" description="Cation/H+ exchanger transmembrane" evidence="11">
    <location>
        <begin position="18"/>
        <end position="379"/>
    </location>
</feature>
<evidence type="ECO:0000256" key="5">
    <source>
        <dbReference type="ARBA" id="ARBA00022692"/>
    </source>
</evidence>
<feature type="domain" description="RCK N-terminal" evidence="12">
    <location>
        <begin position="412"/>
        <end position="525"/>
    </location>
</feature>
<feature type="transmembrane region" description="Helical" evidence="10">
    <location>
        <begin position="224"/>
        <end position="257"/>
    </location>
</feature>
<feature type="transmembrane region" description="Helical" evidence="10">
    <location>
        <begin position="6"/>
        <end position="25"/>
    </location>
</feature>
<dbReference type="Pfam" id="PF00999">
    <property type="entry name" value="Na_H_Exchanger"/>
    <property type="match status" value="1"/>
</dbReference>
<evidence type="ECO:0000256" key="3">
    <source>
        <dbReference type="ARBA" id="ARBA00022449"/>
    </source>
</evidence>
<protein>
    <submittedName>
        <fullName evidence="13">Potassium transporter</fullName>
    </submittedName>
</protein>
<feature type="transmembrane region" description="Helical" evidence="10">
    <location>
        <begin position="301"/>
        <end position="325"/>
    </location>
</feature>
<feature type="transmembrane region" description="Helical" evidence="10">
    <location>
        <begin position="182"/>
        <end position="204"/>
    </location>
</feature>
<evidence type="ECO:0000256" key="2">
    <source>
        <dbReference type="ARBA" id="ARBA00022448"/>
    </source>
</evidence>
<evidence type="ECO:0000256" key="4">
    <source>
        <dbReference type="ARBA" id="ARBA00022538"/>
    </source>
</evidence>
<feature type="transmembrane region" description="Helical" evidence="10">
    <location>
        <begin position="269"/>
        <end position="289"/>
    </location>
</feature>
<dbReference type="Gene3D" id="1.20.1530.20">
    <property type="match status" value="1"/>
</dbReference>
<dbReference type="GO" id="GO:0015297">
    <property type="term" value="F:antiporter activity"/>
    <property type="evidence" value="ECO:0007669"/>
    <property type="project" value="UniProtKB-KW"/>
</dbReference>
<feature type="transmembrane region" description="Helical" evidence="10">
    <location>
        <begin position="114"/>
        <end position="134"/>
    </location>
</feature>
<feature type="transmembrane region" description="Helical" evidence="10">
    <location>
        <begin position="32"/>
        <end position="51"/>
    </location>
</feature>
<feature type="transmembrane region" description="Helical" evidence="10">
    <location>
        <begin position="86"/>
        <end position="108"/>
    </location>
</feature>
<keyword evidence="4" id="KW-0633">Potassium transport</keyword>
<dbReference type="InterPro" id="IPR036291">
    <property type="entry name" value="NAD(P)-bd_dom_sf"/>
</dbReference>
<keyword evidence="3" id="KW-0050">Antiport</keyword>
<keyword evidence="2" id="KW-0813">Transport</keyword>
<evidence type="ECO:0000313" key="13">
    <source>
        <dbReference type="EMBL" id="QEK39411.1"/>
    </source>
</evidence>
<dbReference type="AlphaFoldDB" id="A0A5C0UIH4"/>
<comment type="subcellular location">
    <subcellularLocation>
        <location evidence="1">Membrane</location>
        <topology evidence="1">Multi-pass membrane protein</topology>
    </subcellularLocation>
</comment>
<evidence type="ECO:0000256" key="1">
    <source>
        <dbReference type="ARBA" id="ARBA00004141"/>
    </source>
</evidence>
<evidence type="ECO:0000313" key="14">
    <source>
        <dbReference type="Proteomes" id="UP000323844"/>
    </source>
</evidence>
<dbReference type="InterPro" id="IPR006153">
    <property type="entry name" value="Cation/H_exchanger_TM"/>
</dbReference>
<dbReference type="Proteomes" id="UP000323844">
    <property type="component" value="Chromosome"/>
</dbReference>
<feature type="transmembrane region" description="Helical" evidence="10">
    <location>
        <begin position="146"/>
        <end position="170"/>
    </location>
</feature>
<feature type="transmembrane region" description="Helical" evidence="10">
    <location>
        <begin position="57"/>
        <end position="74"/>
    </location>
</feature>
<evidence type="ECO:0000256" key="7">
    <source>
        <dbReference type="ARBA" id="ARBA00022989"/>
    </source>
</evidence>
<dbReference type="OrthoDB" id="9781411at2"/>
<dbReference type="GO" id="GO:0006813">
    <property type="term" value="P:potassium ion transport"/>
    <property type="evidence" value="ECO:0007669"/>
    <property type="project" value="UniProtKB-KW"/>
</dbReference>
<dbReference type="InterPro" id="IPR038770">
    <property type="entry name" value="Na+/solute_symporter_sf"/>
</dbReference>
<dbReference type="Gene3D" id="3.40.50.720">
    <property type="entry name" value="NAD(P)-binding Rossmann-like Domain"/>
    <property type="match status" value="1"/>
</dbReference>
<organism evidence="13 14">
    <name type="scientific">Candidatus Sneabacter namystus</name>
    <dbReference type="NCBI Taxonomy" id="2601646"/>
    <lineage>
        <taxon>Bacteria</taxon>
        <taxon>Pseudomonadati</taxon>
        <taxon>Pseudomonadota</taxon>
        <taxon>Alphaproteobacteria</taxon>
        <taxon>Rickettsiales</taxon>
        <taxon>Rickettsiaceae</taxon>
        <taxon>Rickettsieae</taxon>
        <taxon>Candidatus Sneabacter</taxon>
    </lineage>
</organism>
<dbReference type="PANTHER" id="PTHR46157:SF4">
    <property type="entry name" value="K(+) EFFLUX ANTIPORTER 3, CHLOROPLASTIC"/>
    <property type="match status" value="1"/>
</dbReference>
<dbReference type="PANTHER" id="PTHR46157">
    <property type="entry name" value="K(+) EFFLUX ANTIPORTER 3, CHLOROPLASTIC"/>
    <property type="match status" value="1"/>
</dbReference>
<dbReference type="SUPFAM" id="SSF51735">
    <property type="entry name" value="NAD(P)-binding Rossmann-fold domains"/>
    <property type="match status" value="1"/>
</dbReference>
<keyword evidence="5 10" id="KW-0812">Transmembrane</keyword>
<evidence type="ECO:0000256" key="8">
    <source>
        <dbReference type="ARBA" id="ARBA00023065"/>
    </source>
</evidence>
<dbReference type="InterPro" id="IPR003148">
    <property type="entry name" value="RCK_N"/>
</dbReference>
<keyword evidence="7 10" id="KW-1133">Transmembrane helix</keyword>
<dbReference type="KEGG" id="snay:FZC37_00435"/>
<proteinExistence type="predicted"/>
<keyword evidence="9 10" id="KW-0472">Membrane</keyword>
<evidence type="ECO:0000259" key="12">
    <source>
        <dbReference type="Pfam" id="PF02254"/>
    </source>
</evidence>
<name>A0A5C0UIH4_9RICK</name>
<keyword evidence="8" id="KW-0406">Ion transport</keyword>